<dbReference type="SMR" id="A0A061GQS4"/>
<dbReference type="InParanoid" id="A0A061GQS4"/>
<dbReference type="AlphaFoldDB" id="A0A061GQS4"/>
<dbReference type="InterPro" id="IPR057453">
    <property type="entry name" value="BSD2_CRD"/>
</dbReference>
<dbReference type="Gramene" id="Tc09v2_t002300.1">
    <property type="protein sequence ID" value="Tc09v2_p002300.1"/>
    <property type="gene ID" value="Tc09v2_g002300"/>
</dbReference>
<protein>
    <submittedName>
        <fullName evidence="2">DnaJ/Hsp40 cysteine-rich domain superfamily protein isoform 1</fullName>
    </submittedName>
</protein>
<evidence type="ECO:0000259" key="1">
    <source>
        <dbReference type="Pfam" id="PF25436"/>
    </source>
</evidence>
<keyword evidence="3" id="KW-1185">Reference proteome</keyword>
<dbReference type="STRING" id="3641.A0A061GQS4"/>
<evidence type="ECO:0000313" key="2">
    <source>
        <dbReference type="EMBL" id="EOY29494.1"/>
    </source>
</evidence>
<dbReference type="Proteomes" id="UP000026915">
    <property type="component" value="Chromosome 9"/>
</dbReference>
<dbReference type="PANTHER" id="PTHR15852:SF77">
    <property type="entry name" value="PROTEIN P13.9, PUTATIVE-RELATED"/>
    <property type="match status" value="1"/>
</dbReference>
<dbReference type="Gramene" id="EOY29494">
    <property type="protein sequence ID" value="EOY29494"/>
    <property type="gene ID" value="TCM_037012"/>
</dbReference>
<dbReference type="SUPFAM" id="SSF57938">
    <property type="entry name" value="DnaJ/Hsp40 cysteine-rich domain"/>
    <property type="match status" value="1"/>
</dbReference>
<dbReference type="PANTHER" id="PTHR15852">
    <property type="entry name" value="PLASTID TRANSCRIPTIONALLY ACTIVE PROTEIN"/>
    <property type="match status" value="1"/>
</dbReference>
<name>A0A061GQS4_THECC</name>
<accession>A0A061GQS4</accession>
<sequence length="133" mass="13894">MASASCSAAHSLAFISTQKPRTISHAATYNHKAFSNHGAFQDSSIAKFLPVKAKATPRNRNTKPNSVICADCDGNGAVLCSQCQGSGVNSVDFFNGQFKAGDSCWLCGGKKQMLCGNCNGAGFIGGFMSTDDE</sequence>
<dbReference type="KEGG" id="tcc:18587804"/>
<feature type="domain" description="BSD2 cysteine rich" evidence="1">
    <location>
        <begin position="65"/>
        <end position="133"/>
    </location>
</feature>
<dbReference type="Pfam" id="PF25436">
    <property type="entry name" value="BSD2_CRD"/>
    <property type="match status" value="1"/>
</dbReference>
<dbReference type="OrthoDB" id="2019540at2759"/>
<reference evidence="2 3" key="1">
    <citation type="journal article" date="2013" name="Genome Biol.">
        <title>The genome sequence of the most widely cultivated cacao type and its use to identify candidate genes regulating pod color.</title>
        <authorList>
            <person name="Motamayor J.C."/>
            <person name="Mockaitis K."/>
            <person name="Schmutz J."/>
            <person name="Haiminen N."/>
            <person name="Iii D.L."/>
            <person name="Cornejo O."/>
            <person name="Findley S.D."/>
            <person name="Zheng P."/>
            <person name="Utro F."/>
            <person name="Royaert S."/>
            <person name="Saski C."/>
            <person name="Jenkins J."/>
            <person name="Podicheti R."/>
            <person name="Zhao M."/>
            <person name="Scheffler B.E."/>
            <person name="Stack J.C."/>
            <person name="Feltus F.A."/>
            <person name="Mustiga G.M."/>
            <person name="Amores F."/>
            <person name="Phillips W."/>
            <person name="Marelli J.P."/>
            <person name="May G.D."/>
            <person name="Shapiro H."/>
            <person name="Ma J."/>
            <person name="Bustamante C.D."/>
            <person name="Schnell R.J."/>
            <person name="Main D."/>
            <person name="Gilbert D."/>
            <person name="Parida L."/>
            <person name="Kuhn D.N."/>
        </authorList>
    </citation>
    <scope>NUCLEOTIDE SEQUENCE [LARGE SCALE GENOMIC DNA]</scope>
    <source>
        <strain evidence="3">cv. Matina 1-6</strain>
    </source>
</reference>
<dbReference type="InterPro" id="IPR036410">
    <property type="entry name" value="HSP_DnaJ_Cys-rich_dom_sf"/>
</dbReference>
<dbReference type="HOGENOM" id="CLU_152807_0_0_1"/>
<proteinExistence type="predicted"/>
<evidence type="ECO:0000313" key="3">
    <source>
        <dbReference type="Proteomes" id="UP000026915"/>
    </source>
</evidence>
<organism evidence="2 3">
    <name type="scientific">Theobroma cacao</name>
    <name type="common">Cacao</name>
    <name type="synonym">Cocoa</name>
    <dbReference type="NCBI Taxonomy" id="3641"/>
    <lineage>
        <taxon>Eukaryota</taxon>
        <taxon>Viridiplantae</taxon>
        <taxon>Streptophyta</taxon>
        <taxon>Embryophyta</taxon>
        <taxon>Tracheophyta</taxon>
        <taxon>Spermatophyta</taxon>
        <taxon>Magnoliopsida</taxon>
        <taxon>eudicotyledons</taxon>
        <taxon>Gunneridae</taxon>
        <taxon>Pentapetalae</taxon>
        <taxon>rosids</taxon>
        <taxon>malvids</taxon>
        <taxon>Malvales</taxon>
        <taxon>Malvaceae</taxon>
        <taxon>Byttnerioideae</taxon>
        <taxon>Theobroma</taxon>
    </lineage>
</organism>
<dbReference type="EMBL" id="CM001887">
    <property type="protein sequence ID" value="EOY29494.1"/>
    <property type="molecule type" value="Genomic_DNA"/>
</dbReference>
<gene>
    <name evidence="2" type="ORF">TCM_037012</name>
</gene>